<dbReference type="PANTHER" id="PTHR33908:SF11">
    <property type="entry name" value="MEMBRANE PROTEIN"/>
    <property type="match status" value="1"/>
</dbReference>
<comment type="caution">
    <text evidence="10">The sequence shown here is derived from an EMBL/GenBank/DDBJ whole genome shotgun (WGS) entry which is preliminary data.</text>
</comment>
<evidence type="ECO:0000256" key="7">
    <source>
        <dbReference type="ARBA" id="ARBA00023136"/>
    </source>
</evidence>
<gene>
    <name evidence="10" type="ORF">FNY66_08690</name>
</gene>
<feature type="transmembrane region" description="Helical" evidence="8">
    <location>
        <begin position="306"/>
        <end position="325"/>
    </location>
</feature>
<feature type="transmembrane region" description="Helical" evidence="8">
    <location>
        <begin position="152"/>
        <end position="172"/>
    </location>
</feature>
<dbReference type="OrthoDB" id="139918at2"/>
<feature type="transmembrane region" description="Helical" evidence="8">
    <location>
        <begin position="35"/>
        <end position="54"/>
    </location>
</feature>
<evidence type="ECO:0000313" key="10">
    <source>
        <dbReference type="EMBL" id="KAA8501403.1"/>
    </source>
</evidence>
<evidence type="ECO:0000259" key="9">
    <source>
        <dbReference type="Pfam" id="PF13231"/>
    </source>
</evidence>
<keyword evidence="11" id="KW-1185">Reference proteome</keyword>
<evidence type="ECO:0000256" key="4">
    <source>
        <dbReference type="ARBA" id="ARBA00022679"/>
    </source>
</evidence>
<evidence type="ECO:0000256" key="2">
    <source>
        <dbReference type="ARBA" id="ARBA00022475"/>
    </source>
</evidence>
<dbReference type="PANTHER" id="PTHR33908">
    <property type="entry name" value="MANNOSYLTRANSFERASE YKCB-RELATED"/>
    <property type="match status" value="1"/>
</dbReference>
<feature type="transmembrane region" description="Helical" evidence="8">
    <location>
        <begin position="209"/>
        <end position="229"/>
    </location>
</feature>
<evidence type="ECO:0000256" key="8">
    <source>
        <dbReference type="SAM" id="Phobius"/>
    </source>
</evidence>
<feature type="transmembrane region" description="Helical" evidence="8">
    <location>
        <begin position="236"/>
        <end position="255"/>
    </location>
</feature>
<feature type="transmembrane region" description="Helical" evidence="8">
    <location>
        <begin position="184"/>
        <end position="203"/>
    </location>
</feature>
<organism evidence="10 11">
    <name type="scientific">Mediterraneibacter catenae</name>
    <dbReference type="NCBI Taxonomy" id="2594882"/>
    <lineage>
        <taxon>Bacteria</taxon>
        <taxon>Bacillati</taxon>
        <taxon>Bacillota</taxon>
        <taxon>Clostridia</taxon>
        <taxon>Lachnospirales</taxon>
        <taxon>Lachnospiraceae</taxon>
        <taxon>Mediterraneibacter</taxon>
    </lineage>
</organism>
<reference evidence="10" key="1">
    <citation type="submission" date="2019-07" db="EMBL/GenBank/DDBJ databases">
        <authorList>
            <person name="Wongkuna S."/>
            <person name="Scaria J."/>
        </authorList>
    </citation>
    <scope>NUCLEOTIDE SEQUENCE [LARGE SCALE GENOMIC DNA]</scope>
    <source>
        <strain evidence="10">SW178</strain>
    </source>
</reference>
<accession>A0A5M9HXP8</accession>
<proteinExistence type="predicted"/>
<feature type="transmembrane region" description="Helical" evidence="8">
    <location>
        <begin position="275"/>
        <end position="297"/>
    </location>
</feature>
<keyword evidence="4 10" id="KW-0808">Transferase</keyword>
<name>A0A5M9HXP8_9FIRM</name>
<dbReference type="GO" id="GO:0009103">
    <property type="term" value="P:lipopolysaccharide biosynthetic process"/>
    <property type="evidence" value="ECO:0007669"/>
    <property type="project" value="UniProtKB-ARBA"/>
</dbReference>
<dbReference type="InterPro" id="IPR050297">
    <property type="entry name" value="LipidA_mod_glycosyltrf_83"/>
</dbReference>
<dbReference type="GO" id="GO:0016763">
    <property type="term" value="F:pentosyltransferase activity"/>
    <property type="evidence" value="ECO:0007669"/>
    <property type="project" value="TreeGrafter"/>
</dbReference>
<feature type="transmembrane region" description="Helical" evidence="8">
    <location>
        <begin position="355"/>
        <end position="373"/>
    </location>
</feature>
<feature type="transmembrane region" description="Helical" evidence="8">
    <location>
        <begin position="435"/>
        <end position="452"/>
    </location>
</feature>
<sequence>MIALLSVFLPPFILICVRNRIFDTQLSDRKRIMHYLIAVIGLNWVMMMILYFGFDSTGSLSDNLNNHNGFACKYISLAVLIALAEPLTECYIRRHMTLKVARPSGTTFKFCYWKLCAWVYSAVLFALNFIRIFDNCFWGDEGFTIDLAQKSIPGIISGTAADVHPPLYYLLVKIAYEIFGKQGWVFHLVSLIPCVVIIIFSMTTIWKKFGGSASVILITLACLSANAVRNNVEVRMYSWGALFVLLSFYSLYGILEKNRVKDYLLFGLFSLAAAYTHYYCLISVAFFYLVLLVRALVSRKENLKKTLITCVLTVIGYLPWFFIMLRTLTEKTESYWIEEIPTFQESIQELFSGQFPLWLWCLIAVAFIFALLYETRIIKIEKTNKEQYGIRVDISAFHITDRVVFLIAGIISVIGTIGFGITISELIRPFYLVRYIYPVSVVAWVVLCVVISRLKGRKIYSVLLILVMCILFIPSYKKVYLHDKSADKMLTETMELTSDIKTDDVILTDQVHIDWSLAAYYYPGVETELVNLSDVPKLDTGRIYWLILNNIKKAEDTLGQIESQGFECETIAEKGKVGTFTVNIYKLTYEQ</sequence>
<evidence type="ECO:0000256" key="3">
    <source>
        <dbReference type="ARBA" id="ARBA00022676"/>
    </source>
</evidence>
<keyword evidence="7 8" id="KW-0472">Membrane</keyword>
<feature type="transmembrane region" description="Helical" evidence="8">
    <location>
        <begin position="112"/>
        <end position="132"/>
    </location>
</feature>
<evidence type="ECO:0000313" key="11">
    <source>
        <dbReference type="Proteomes" id="UP000322025"/>
    </source>
</evidence>
<dbReference type="RefSeq" id="WP_150310859.1">
    <property type="nucleotide sequence ID" value="NZ_VMSO01000009.1"/>
</dbReference>
<keyword evidence="3" id="KW-0328">Glycosyltransferase</keyword>
<dbReference type="GO" id="GO:0005886">
    <property type="term" value="C:plasma membrane"/>
    <property type="evidence" value="ECO:0007669"/>
    <property type="project" value="UniProtKB-SubCell"/>
</dbReference>
<comment type="subcellular location">
    <subcellularLocation>
        <location evidence="1">Cell membrane</location>
        <topology evidence="1">Multi-pass membrane protein</topology>
    </subcellularLocation>
</comment>
<dbReference type="Pfam" id="PF13231">
    <property type="entry name" value="PMT_2"/>
    <property type="match status" value="1"/>
</dbReference>
<evidence type="ECO:0000256" key="6">
    <source>
        <dbReference type="ARBA" id="ARBA00022989"/>
    </source>
</evidence>
<dbReference type="EMBL" id="VMSO01000009">
    <property type="protein sequence ID" value="KAA8501403.1"/>
    <property type="molecule type" value="Genomic_DNA"/>
</dbReference>
<protein>
    <submittedName>
        <fullName evidence="10">Glycosyltransferase family 39 protein</fullName>
    </submittedName>
</protein>
<dbReference type="InterPro" id="IPR038731">
    <property type="entry name" value="RgtA/B/C-like"/>
</dbReference>
<feature type="domain" description="Glycosyltransferase RgtA/B/C/D-like" evidence="9">
    <location>
        <begin position="164"/>
        <end position="315"/>
    </location>
</feature>
<feature type="transmembrane region" description="Helical" evidence="8">
    <location>
        <begin position="403"/>
        <end position="423"/>
    </location>
</feature>
<evidence type="ECO:0000256" key="1">
    <source>
        <dbReference type="ARBA" id="ARBA00004651"/>
    </source>
</evidence>
<feature type="transmembrane region" description="Helical" evidence="8">
    <location>
        <begin position="459"/>
        <end position="476"/>
    </location>
</feature>
<keyword evidence="5 8" id="KW-0812">Transmembrane</keyword>
<keyword evidence="6 8" id="KW-1133">Transmembrane helix</keyword>
<dbReference type="AlphaFoldDB" id="A0A5M9HXP8"/>
<feature type="transmembrane region" description="Helical" evidence="8">
    <location>
        <begin position="74"/>
        <end position="92"/>
    </location>
</feature>
<keyword evidence="2" id="KW-1003">Cell membrane</keyword>
<dbReference type="Proteomes" id="UP000322025">
    <property type="component" value="Unassembled WGS sequence"/>
</dbReference>
<evidence type="ECO:0000256" key="5">
    <source>
        <dbReference type="ARBA" id="ARBA00022692"/>
    </source>
</evidence>